<evidence type="ECO:0000313" key="1">
    <source>
        <dbReference type="EMBL" id="EME30553.1"/>
    </source>
</evidence>
<dbReference type="OrthoDB" id="7277at2759"/>
<dbReference type="Gramene" id="EME30553">
    <property type="protein sequence ID" value="EME30553"/>
    <property type="gene ID" value="Gasu_22230"/>
</dbReference>
<sequence>MWSRAAMASFLLGLGIGGAHYYVLHQDVWKSTENVLNLFSHHSSLLSREEEKDNLSYPSQETLEHHLRHKAVSWWNRSLDALEDRLVRLPDSFRQLSQDTKATVQKVTESYRNK</sequence>
<evidence type="ECO:0000313" key="2">
    <source>
        <dbReference type="Proteomes" id="UP000030680"/>
    </source>
</evidence>
<dbReference type="EMBL" id="KB454499">
    <property type="protein sequence ID" value="EME30553.1"/>
    <property type="molecule type" value="Genomic_DNA"/>
</dbReference>
<dbReference type="AlphaFoldDB" id="M2Y3J6"/>
<dbReference type="Proteomes" id="UP000030680">
    <property type="component" value="Unassembled WGS sequence"/>
</dbReference>
<accession>M2Y3J6</accession>
<dbReference type="RefSeq" id="XP_005707073.1">
    <property type="nucleotide sequence ID" value="XM_005707016.1"/>
</dbReference>
<dbReference type="GeneID" id="17089275"/>
<name>M2Y3J6_GALSU</name>
<reference evidence="2" key="1">
    <citation type="journal article" date="2013" name="Science">
        <title>Gene transfer from bacteria and archaea facilitated evolution of an extremophilic eukaryote.</title>
        <authorList>
            <person name="Schonknecht G."/>
            <person name="Chen W.H."/>
            <person name="Ternes C.M."/>
            <person name="Barbier G.G."/>
            <person name="Shrestha R.P."/>
            <person name="Stanke M."/>
            <person name="Brautigam A."/>
            <person name="Baker B.J."/>
            <person name="Banfield J.F."/>
            <person name="Garavito R.M."/>
            <person name="Carr K."/>
            <person name="Wilkerson C."/>
            <person name="Rensing S.A."/>
            <person name="Gagneul D."/>
            <person name="Dickenson N.E."/>
            <person name="Oesterhelt C."/>
            <person name="Lercher M.J."/>
            <person name="Weber A.P."/>
        </authorList>
    </citation>
    <scope>NUCLEOTIDE SEQUENCE [LARGE SCALE GENOMIC DNA]</scope>
    <source>
        <strain evidence="2">074W</strain>
    </source>
</reference>
<protein>
    <submittedName>
        <fullName evidence="1">Uncharacterized protein</fullName>
    </submittedName>
</protein>
<gene>
    <name evidence="1" type="ORF">Gasu_22230</name>
</gene>
<dbReference type="KEGG" id="gsl:Gasu_22230"/>
<organism evidence="1 2">
    <name type="scientific">Galdieria sulphuraria</name>
    <name type="common">Red alga</name>
    <dbReference type="NCBI Taxonomy" id="130081"/>
    <lineage>
        <taxon>Eukaryota</taxon>
        <taxon>Rhodophyta</taxon>
        <taxon>Bangiophyceae</taxon>
        <taxon>Galdieriales</taxon>
        <taxon>Galdieriaceae</taxon>
        <taxon>Galdieria</taxon>
    </lineage>
</organism>
<proteinExistence type="predicted"/>
<keyword evidence="2" id="KW-1185">Reference proteome</keyword>